<keyword evidence="2" id="KW-0969">Cilium</keyword>
<dbReference type="Proteomes" id="UP001254848">
    <property type="component" value="Unassembled WGS sequence"/>
</dbReference>
<dbReference type="InterPro" id="IPR013367">
    <property type="entry name" value="Flagellar_put"/>
</dbReference>
<dbReference type="Pfam" id="PF12611">
    <property type="entry name" value="Flagellar_put"/>
    <property type="match status" value="1"/>
</dbReference>
<comment type="caution">
    <text evidence="2">The sequence shown here is derived from an EMBL/GenBank/DDBJ whole genome shotgun (WGS) entry which is preliminary data.</text>
</comment>
<dbReference type="RefSeq" id="WP_413779813.1">
    <property type="nucleotide sequence ID" value="NZ_JAUOZS010000001.1"/>
</dbReference>
<gene>
    <name evidence="2" type="ORF">Q4T40_08615</name>
</gene>
<keyword evidence="2" id="KW-0282">Flagellum</keyword>
<sequence length="128" mass="13869">MTDNRIYYQQPLLPVQKPGQAPPAQPSAKTPEGQSFNQVLAQELTGVKFSQHALQRLSSRNIQLDRGDLAKISGAVDKAAQKGARDSLILMNNLALVVSVKNRTVITAMDGANIRDNVFTNIDSAVIV</sequence>
<proteinExistence type="predicted"/>
<name>A0ABU3NWW2_9FIRM</name>
<dbReference type="EMBL" id="JAUOZS010000001">
    <property type="protein sequence ID" value="MDT8901297.1"/>
    <property type="molecule type" value="Genomic_DNA"/>
</dbReference>
<evidence type="ECO:0000313" key="2">
    <source>
        <dbReference type="EMBL" id="MDT8901297.1"/>
    </source>
</evidence>
<accession>A0ABU3NWW2</accession>
<feature type="region of interest" description="Disordered" evidence="1">
    <location>
        <begin position="15"/>
        <end position="35"/>
    </location>
</feature>
<reference evidence="2 3" key="1">
    <citation type="submission" date="2023-07" db="EMBL/GenBank/DDBJ databases">
        <title>The novel representative of Negativicutes class, Anaeroselena agilis gen. nov. sp. nov.</title>
        <authorList>
            <person name="Prokofeva M.I."/>
            <person name="Elcheninov A.G."/>
            <person name="Klyukina A."/>
            <person name="Kublanov I.V."/>
            <person name="Frolov E.N."/>
            <person name="Podosokorskaya O.A."/>
        </authorList>
    </citation>
    <scope>NUCLEOTIDE SEQUENCE [LARGE SCALE GENOMIC DNA]</scope>
    <source>
        <strain evidence="2 3">4137-cl</strain>
    </source>
</reference>
<evidence type="ECO:0000313" key="3">
    <source>
        <dbReference type="Proteomes" id="UP001254848"/>
    </source>
</evidence>
<keyword evidence="2" id="KW-0966">Cell projection</keyword>
<evidence type="ECO:0000256" key="1">
    <source>
        <dbReference type="SAM" id="MobiDB-lite"/>
    </source>
</evidence>
<dbReference type="NCBIfam" id="TIGR02530">
    <property type="entry name" value="flg_new"/>
    <property type="match status" value="1"/>
</dbReference>
<organism evidence="2 3">
    <name type="scientific">Anaeroselena agilis</name>
    <dbReference type="NCBI Taxonomy" id="3063788"/>
    <lineage>
        <taxon>Bacteria</taxon>
        <taxon>Bacillati</taxon>
        <taxon>Bacillota</taxon>
        <taxon>Negativicutes</taxon>
        <taxon>Acetonemataceae</taxon>
        <taxon>Anaeroselena</taxon>
    </lineage>
</organism>
<protein>
    <submittedName>
        <fullName evidence="2">TIGR02530 family flagellar biosynthesis protein</fullName>
    </submittedName>
</protein>
<keyword evidence="3" id="KW-1185">Reference proteome</keyword>